<evidence type="ECO:0000313" key="4">
    <source>
        <dbReference type="EMBL" id="KAJ8018839.1"/>
    </source>
</evidence>
<gene>
    <name evidence="4" type="ORF">HOLleu_42958</name>
</gene>
<keyword evidence="2" id="KW-0963">Cytoplasm</keyword>
<sequence length="157" mass="18203">MEGVIQGVLFPLMCYTDEDDALWTEDPYEYIKLKFDVFEDFISPVTAAQTVLHTSCKKRKEILPKTMAFCMQILQMQDVQPRQKDGAFHMIGTLAEILLKKKMYKDKMELMLVAHVFPEFQNPLGYMRARVCNFKGLACKLHALYCNITRLLGRVIV</sequence>
<evidence type="ECO:0000313" key="5">
    <source>
        <dbReference type="Proteomes" id="UP001152320"/>
    </source>
</evidence>
<comment type="caution">
    <text evidence="4">The sequence shown here is derived from an EMBL/GenBank/DDBJ whole genome shotgun (WGS) entry which is preliminary data.</text>
</comment>
<evidence type="ECO:0000256" key="3">
    <source>
        <dbReference type="ARBA" id="ARBA00022927"/>
    </source>
</evidence>
<proteinExistence type="predicted"/>
<name>A0A9Q0YED3_HOLLE</name>
<dbReference type="GO" id="GO:0006606">
    <property type="term" value="P:protein import into nucleus"/>
    <property type="evidence" value="ECO:0007669"/>
    <property type="project" value="TreeGrafter"/>
</dbReference>
<dbReference type="GO" id="GO:0005635">
    <property type="term" value="C:nuclear envelope"/>
    <property type="evidence" value="ECO:0007669"/>
    <property type="project" value="TreeGrafter"/>
</dbReference>
<dbReference type="PANTHER" id="PTHR10997:SF18">
    <property type="entry name" value="D-IMPORTIN 7_RANBP7"/>
    <property type="match status" value="1"/>
</dbReference>
<protein>
    <submittedName>
        <fullName evidence="4">Importin-7</fullName>
    </submittedName>
</protein>
<dbReference type="Proteomes" id="UP001152320">
    <property type="component" value="Unassembled WGS sequence"/>
</dbReference>
<keyword evidence="3" id="KW-0653">Protein transport</keyword>
<keyword evidence="5" id="KW-1185">Reference proteome</keyword>
<reference evidence="4" key="1">
    <citation type="submission" date="2021-10" db="EMBL/GenBank/DDBJ databases">
        <title>Tropical sea cucumber genome reveals ecological adaptation and Cuvierian tubules defense mechanism.</title>
        <authorList>
            <person name="Chen T."/>
        </authorList>
    </citation>
    <scope>NUCLEOTIDE SEQUENCE</scope>
    <source>
        <strain evidence="4">Nanhai2018</strain>
        <tissue evidence="4">Muscle</tissue>
    </source>
</reference>
<keyword evidence="3" id="KW-0813">Transport</keyword>
<dbReference type="Gene3D" id="1.25.10.10">
    <property type="entry name" value="Leucine-rich Repeat Variant"/>
    <property type="match status" value="1"/>
</dbReference>
<dbReference type="InterPro" id="IPR016024">
    <property type="entry name" value="ARM-type_fold"/>
</dbReference>
<organism evidence="4 5">
    <name type="scientific">Holothuria leucospilota</name>
    <name type="common">Black long sea cucumber</name>
    <name type="synonym">Mertensiothuria leucospilota</name>
    <dbReference type="NCBI Taxonomy" id="206669"/>
    <lineage>
        <taxon>Eukaryota</taxon>
        <taxon>Metazoa</taxon>
        <taxon>Echinodermata</taxon>
        <taxon>Eleutherozoa</taxon>
        <taxon>Echinozoa</taxon>
        <taxon>Holothuroidea</taxon>
        <taxon>Aspidochirotacea</taxon>
        <taxon>Aspidochirotida</taxon>
        <taxon>Holothuriidae</taxon>
        <taxon>Holothuria</taxon>
    </lineage>
</organism>
<dbReference type="AlphaFoldDB" id="A0A9Q0YED3"/>
<comment type="subcellular location">
    <subcellularLocation>
        <location evidence="1">Cytoplasm</location>
    </subcellularLocation>
</comment>
<dbReference type="PANTHER" id="PTHR10997">
    <property type="entry name" value="IMPORTIN-7, 8, 11"/>
    <property type="match status" value="1"/>
</dbReference>
<evidence type="ECO:0000256" key="2">
    <source>
        <dbReference type="ARBA" id="ARBA00022490"/>
    </source>
</evidence>
<dbReference type="SUPFAM" id="SSF48371">
    <property type="entry name" value="ARM repeat"/>
    <property type="match status" value="1"/>
</dbReference>
<accession>A0A9Q0YED3</accession>
<dbReference type="InterPro" id="IPR011989">
    <property type="entry name" value="ARM-like"/>
</dbReference>
<evidence type="ECO:0000256" key="1">
    <source>
        <dbReference type="ARBA" id="ARBA00004496"/>
    </source>
</evidence>
<dbReference type="OrthoDB" id="10071778at2759"/>
<dbReference type="EMBL" id="JAIZAY010000172">
    <property type="protein sequence ID" value="KAJ8018839.1"/>
    <property type="molecule type" value="Genomic_DNA"/>
</dbReference>
<dbReference type="GO" id="GO:0005829">
    <property type="term" value="C:cytosol"/>
    <property type="evidence" value="ECO:0007669"/>
    <property type="project" value="TreeGrafter"/>
</dbReference>